<dbReference type="CDD" id="cd16884">
    <property type="entry name" value="ARID_ARID5A"/>
    <property type="match status" value="1"/>
</dbReference>
<reference evidence="9" key="2">
    <citation type="submission" date="2025-08" db="UniProtKB">
        <authorList>
            <consortium name="Ensembl"/>
        </authorList>
    </citation>
    <scope>IDENTIFICATION</scope>
</reference>
<dbReference type="InParanoid" id="A0A7N4P0L7"/>
<dbReference type="GO" id="GO:0050681">
    <property type="term" value="F:nuclear androgen receptor binding"/>
    <property type="evidence" value="ECO:0007669"/>
    <property type="project" value="Ensembl"/>
</dbReference>
<reference evidence="9" key="3">
    <citation type="submission" date="2025-09" db="UniProtKB">
        <authorList>
            <consortium name="Ensembl"/>
        </authorList>
    </citation>
    <scope>IDENTIFICATION</scope>
</reference>
<evidence type="ECO:0000256" key="4">
    <source>
        <dbReference type="ARBA" id="ARBA00023159"/>
    </source>
</evidence>
<dbReference type="GO" id="GO:0030331">
    <property type="term" value="F:nuclear estrogen receptor binding"/>
    <property type="evidence" value="ECO:0007669"/>
    <property type="project" value="Ensembl"/>
</dbReference>
<evidence type="ECO:0000256" key="5">
    <source>
        <dbReference type="ARBA" id="ARBA00023163"/>
    </source>
</evidence>
<dbReference type="AlphaFoldDB" id="A0A7N4P0L7"/>
<proteinExistence type="predicted"/>
<dbReference type="GO" id="GO:1905870">
    <property type="term" value="P:positive regulation of 3'-UTR-mediated mRNA stabilization"/>
    <property type="evidence" value="ECO:0007669"/>
    <property type="project" value="Ensembl"/>
</dbReference>
<dbReference type="GO" id="GO:0042802">
    <property type="term" value="F:identical protein binding"/>
    <property type="evidence" value="ECO:0007669"/>
    <property type="project" value="Ensembl"/>
</dbReference>
<keyword evidence="3" id="KW-0238">DNA-binding</keyword>
<dbReference type="FunCoup" id="A0A7N4P0L7">
    <property type="interactions" value="1139"/>
</dbReference>
<feature type="compositionally biased region" description="Gly residues" evidence="7">
    <location>
        <begin position="68"/>
        <end position="79"/>
    </location>
</feature>
<dbReference type="InterPro" id="IPR036431">
    <property type="entry name" value="ARID_dom_sf"/>
</dbReference>
<dbReference type="FunFam" id="1.10.150.60:FF:000004">
    <property type="entry name" value="AT-rich interactive domain-containing protein 5B"/>
    <property type="match status" value="1"/>
</dbReference>
<dbReference type="Pfam" id="PF01388">
    <property type="entry name" value="ARID"/>
    <property type="match status" value="1"/>
</dbReference>
<dbReference type="PANTHER" id="PTHR13964:SF25">
    <property type="entry name" value="AT-RICH INTERACTIVE DOMAIN-CONTAINING PROTEIN 5A"/>
    <property type="match status" value="1"/>
</dbReference>
<feature type="region of interest" description="Disordered" evidence="7">
    <location>
        <begin position="252"/>
        <end position="333"/>
    </location>
</feature>
<evidence type="ECO:0000256" key="6">
    <source>
        <dbReference type="ARBA" id="ARBA00023242"/>
    </source>
</evidence>
<dbReference type="Ensembl" id="ENSSHAT00000040111.1">
    <property type="protein sequence ID" value="ENSSHAP00000030437.1"/>
    <property type="gene ID" value="ENSSHAG00000023245.1"/>
</dbReference>
<evidence type="ECO:0000256" key="1">
    <source>
        <dbReference type="ARBA" id="ARBA00004123"/>
    </source>
</evidence>
<dbReference type="Proteomes" id="UP000007648">
    <property type="component" value="Unassembled WGS sequence"/>
</dbReference>
<gene>
    <name evidence="9" type="primary">ARID5A</name>
</gene>
<accession>A0A7N4P0L7</accession>
<reference evidence="9 10" key="1">
    <citation type="journal article" date="2011" name="Proc. Natl. Acad. Sci. U.S.A.">
        <title>Genetic diversity and population structure of the endangered marsupial Sarcophilus harrisii (Tasmanian devil).</title>
        <authorList>
            <person name="Miller W."/>
            <person name="Hayes V.M."/>
            <person name="Ratan A."/>
            <person name="Petersen D.C."/>
            <person name="Wittekindt N.E."/>
            <person name="Miller J."/>
            <person name="Walenz B."/>
            <person name="Knight J."/>
            <person name="Qi J."/>
            <person name="Zhao F."/>
            <person name="Wang Q."/>
            <person name="Bedoya-Reina O.C."/>
            <person name="Katiyar N."/>
            <person name="Tomsho L.P."/>
            <person name="Kasson L.M."/>
            <person name="Hardie R.A."/>
            <person name="Woodbridge P."/>
            <person name="Tindall E.A."/>
            <person name="Bertelsen M.F."/>
            <person name="Dixon D."/>
            <person name="Pyecroft S."/>
            <person name="Helgen K.M."/>
            <person name="Lesk A.M."/>
            <person name="Pringle T.H."/>
            <person name="Patterson N."/>
            <person name="Zhang Y."/>
            <person name="Kreiss A."/>
            <person name="Woods G.M."/>
            <person name="Jones M.E."/>
            <person name="Schuster S.C."/>
        </authorList>
    </citation>
    <scope>NUCLEOTIDE SEQUENCE [LARGE SCALE GENOMIC DNA]</scope>
</reference>
<feature type="compositionally biased region" description="Basic and acidic residues" evidence="7">
    <location>
        <begin position="433"/>
        <end position="449"/>
    </location>
</feature>
<feature type="region of interest" description="Disordered" evidence="7">
    <location>
        <begin position="99"/>
        <end position="162"/>
    </location>
</feature>
<evidence type="ECO:0000313" key="10">
    <source>
        <dbReference type="Proteomes" id="UP000007648"/>
    </source>
</evidence>
<dbReference type="GO" id="GO:0071391">
    <property type="term" value="P:cellular response to estrogen stimulus"/>
    <property type="evidence" value="ECO:0007669"/>
    <property type="project" value="Ensembl"/>
</dbReference>
<dbReference type="GeneTree" id="ENSGT00940000161253"/>
<evidence type="ECO:0000259" key="8">
    <source>
        <dbReference type="PROSITE" id="PS51011"/>
    </source>
</evidence>
<organism evidence="9 10">
    <name type="scientific">Sarcophilus harrisii</name>
    <name type="common">Tasmanian devil</name>
    <name type="synonym">Sarcophilus laniarius</name>
    <dbReference type="NCBI Taxonomy" id="9305"/>
    <lineage>
        <taxon>Eukaryota</taxon>
        <taxon>Metazoa</taxon>
        <taxon>Chordata</taxon>
        <taxon>Craniata</taxon>
        <taxon>Vertebrata</taxon>
        <taxon>Euteleostomi</taxon>
        <taxon>Mammalia</taxon>
        <taxon>Metatheria</taxon>
        <taxon>Dasyuromorphia</taxon>
        <taxon>Dasyuridae</taxon>
        <taxon>Sarcophilus</taxon>
    </lineage>
</organism>
<feature type="compositionally biased region" description="Pro residues" evidence="7">
    <location>
        <begin position="562"/>
        <end position="572"/>
    </location>
</feature>
<dbReference type="GO" id="GO:0046965">
    <property type="term" value="F:nuclear retinoid X receptor binding"/>
    <property type="evidence" value="ECO:0007669"/>
    <property type="project" value="Ensembl"/>
</dbReference>
<sequence length="732" mass="78993">MVHATSFRQESGSSVLFWGGGWLGEGKGKLEELQLPGFRGRGGRAATLRGQRDWPTGARRAGPVPGLRPGGGACQRGWPGGWLGAGSVALRSRWVTWRRSGAGPEPSRTEPTRAMAPPLKGKRKRSEGSEPMEQPASPKADSEESQGSTEPVESPEAGGEREQEQAFLVSLYKFMKERHTPIERVPHLGFKQINLWKIYKAVEKLGAYELVTGRRLWKNVYDELGGSPGSTSAATCTRRHYERLVLPYVRHLKGEDDKPLPPTKPRKQYKVSKEPKGDEAVAEKPKRAKEERGQITADKTKPETTSSARLPGQEEPESSARPSGPSLGMAALPFPGGPEAAGGCAEAYKRLLSSFYCKGTHGIMSPLAKKKLLAQVSKAEALQCHDESCDHRLSAAEVGPTRPSVIYPTEGPKSPGLPEENPREPPCLLHRLASPEEPLKAAHSPKEELQPGGSDRGPAQPHLSTPIFTGCFHAYPAEVLKPVSRHPHDFFPSSKEEAEAGSPFRPPGKDGGKLEGQPQLLWGGDANHPSAFHKGGAGKNSPYPRPKACWVPPMAKAAPKGPSTPPTFPSSPSPGAGSSSRSKRSLEEESFALGKKLRAVSPFLKEAEPKDSGVKPPGHNLGFPHLLGPALGPPPQEAYKGTMVRFPLNFANMSDPLKGQASLPFSPLVIPAFPAHFLTTSSPSPMAAGLVHYPPTSFDGSLRHRLYPVSTWHMQPTYPAPHLSSFHLNTKL</sequence>
<evidence type="ECO:0000313" key="9">
    <source>
        <dbReference type="Ensembl" id="ENSSHAP00000030437.1"/>
    </source>
</evidence>
<keyword evidence="10" id="KW-1185">Reference proteome</keyword>
<dbReference type="SUPFAM" id="SSF46774">
    <property type="entry name" value="ARID-like"/>
    <property type="match status" value="1"/>
</dbReference>
<dbReference type="InterPro" id="IPR051232">
    <property type="entry name" value="ARID/SWI1_ChromRemod"/>
</dbReference>
<dbReference type="GO" id="GO:0046966">
    <property type="term" value="F:nuclear thyroid hormone receptor binding"/>
    <property type="evidence" value="ECO:0007669"/>
    <property type="project" value="Ensembl"/>
</dbReference>
<dbReference type="GO" id="GO:0000976">
    <property type="term" value="F:transcription cis-regulatory region binding"/>
    <property type="evidence" value="ECO:0007669"/>
    <property type="project" value="TreeGrafter"/>
</dbReference>
<dbReference type="SMART" id="SM01014">
    <property type="entry name" value="ARID"/>
    <property type="match status" value="1"/>
</dbReference>
<keyword evidence="6" id="KW-0539">Nucleus</keyword>
<evidence type="ECO:0000256" key="7">
    <source>
        <dbReference type="SAM" id="MobiDB-lite"/>
    </source>
</evidence>
<protein>
    <submittedName>
        <fullName evidence="9">AT-rich interaction domain 5A</fullName>
    </submittedName>
</protein>
<feature type="compositionally biased region" description="Basic and acidic residues" evidence="7">
    <location>
        <begin position="271"/>
        <end position="302"/>
    </location>
</feature>
<keyword evidence="2" id="KW-0805">Transcription regulation</keyword>
<dbReference type="GO" id="GO:0035925">
    <property type="term" value="F:mRNA 3'-UTR AU-rich region binding"/>
    <property type="evidence" value="ECO:0007669"/>
    <property type="project" value="Ensembl"/>
</dbReference>
<keyword evidence="4" id="KW-0010">Activator</keyword>
<dbReference type="Gene3D" id="1.10.150.60">
    <property type="entry name" value="ARID DNA-binding domain"/>
    <property type="match status" value="1"/>
</dbReference>
<dbReference type="GO" id="GO:0000122">
    <property type="term" value="P:negative regulation of transcription by RNA polymerase II"/>
    <property type="evidence" value="ECO:0007669"/>
    <property type="project" value="Ensembl"/>
</dbReference>
<name>A0A7N4P0L7_SARHA</name>
<dbReference type="GO" id="GO:0003714">
    <property type="term" value="F:transcription corepressor activity"/>
    <property type="evidence" value="ECO:0007669"/>
    <property type="project" value="Ensembl"/>
</dbReference>
<dbReference type="PANTHER" id="PTHR13964">
    <property type="entry name" value="RBP-RELATED"/>
    <property type="match status" value="1"/>
</dbReference>
<dbReference type="InterPro" id="IPR001606">
    <property type="entry name" value="ARID_dom"/>
</dbReference>
<comment type="subcellular location">
    <subcellularLocation>
        <location evidence="1">Nucleus</location>
    </subcellularLocation>
</comment>
<feature type="domain" description="ARID" evidence="8">
    <location>
        <begin position="161"/>
        <end position="253"/>
    </location>
</feature>
<dbReference type="GO" id="GO:0005730">
    <property type="term" value="C:nucleolus"/>
    <property type="evidence" value="ECO:0007669"/>
    <property type="project" value="Ensembl"/>
</dbReference>
<evidence type="ECO:0000256" key="2">
    <source>
        <dbReference type="ARBA" id="ARBA00023015"/>
    </source>
</evidence>
<feature type="compositionally biased region" description="Basic and acidic residues" evidence="7">
    <location>
        <begin position="486"/>
        <end position="498"/>
    </location>
</feature>
<keyword evidence="5" id="KW-0804">Transcription</keyword>
<evidence type="ECO:0000256" key="3">
    <source>
        <dbReference type="ARBA" id="ARBA00023125"/>
    </source>
</evidence>
<feature type="region of interest" description="Disordered" evidence="7">
    <location>
        <begin position="41"/>
        <end position="79"/>
    </location>
</feature>
<dbReference type="PROSITE" id="PS51011">
    <property type="entry name" value="ARID"/>
    <property type="match status" value="1"/>
</dbReference>
<dbReference type="SMART" id="SM00501">
    <property type="entry name" value="BRIGHT"/>
    <property type="match status" value="1"/>
</dbReference>
<feature type="region of interest" description="Disordered" evidence="7">
    <location>
        <begin position="486"/>
        <end position="590"/>
    </location>
</feature>
<feature type="region of interest" description="Disordered" evidence="7">
    <location>
        <begin position="395"/>
        <end position="465"/>
    </location>
</feature>
<dbReference type="GO" id="GO:0005654">
    <property type="term" value="C:nucleoplasm"/>
    <property type="evidence" value="ECO:0007669"/>
    <property type="project" value="Ensembl"/>
</dbReference>